<dbReference type="AlphaFoldDB" id="A0A2I0LFJ0"/>
<comment type="caution">
    <text evidence="1">The sequence shown here is derived from an EMBL/GenBank/DDBJ whole genome shotgun (WGS) entry which is preliminary data.</text>
</comment>
<organism evidence="1 2">
    <name type="scientific">Punica granatum</name>
    <name type="common">Pomegranate</name>
    <dbReference type="NCBI Taxonomy" id="22663"/>
    <lineage>
        <taxon>Eukaryota</taxon>
        <taxon>Viridiplantae</taxon>
        <taxon>Streptophyta</taxon>
        <taxon>Embryophyta</taxon>
        <taxon>Tracheophyta</taxon>
        <taxon>Spermatophyta</taxon>
        <taxon>Magnoliopsida</taxon>
        <taxon>eudicotyledons</taxon>
        <taxon>Gunneridae</taxon>
        <taxon>Pentapetalae</taxon>
        <taxon>rosids</taxon>
        <taxon>malvids</taxon>
        <taxon>Myrtales</taxon>
        <taxon>Lythraceae</taxon>
        <taxon>Punica</taxon>
    </lineage>
</organism>
<sequence>MATISTAYLEVVDDLLWAVMVEIKHGPPPWLCYSSPSLQRERERLRQIPLQQWLNSNQYCPIEVVADLVEAVVARIRPPPHLFVLLQSQWQFS</sequence>
<name>A0A2I0LFJ0_PUNGR</name>
<dbReference type="EMBL" id="PGOL01000005">
    <property type="protein sequence ID" value="PKI79441.1"/>
    <property type="molecule type" value="Genomic_DNA"/>
</dbReference>
<dbReference type="Proteomes" id="UP000233551">
    <property type="component" value="Unassembled WGS sequence"/>
</dbReference>
<proteinExistence type="predicted"/>
<evidence type="ECO:0000313" key="2">
    <source>
        <dbReference type="Proteomes" id="UP000233551"/>
    </source>
</evidence>
<reference evidence="1 2" key="1">
    <citation type="submission" date="2017-11" db="EMBL/GenBank/DDBJ databases">
        <title>De-novo sequencing of pomegranate (Punica granatum L.) genome.</title>
        <authorList>
            <person name="Akparov Z."/>
            <person name="Amiraslanov A."/>
            <person name="Hajiyeva S."/>
            <person name="Abbasov M."/>
            <person name="Kaur K."/>
            <person name="Hamwieh A."/>
            <person name="Solovyev V."/>
            <person name="Salamov A."/>
            <person name="Braich B."/>
            <person name="Kosarev P."/>
            <person name="Mahmoud A."/>
            <person name="Hajiyev E."/>
            <person name="Babayeva S."/>
            <person name="Izzatullayeva V."/>
            <person name="Mammadov A."/>
            <person name="Mammadov A."/>
            <person name="Sharifova S."/>
            <person name="Ojaghi J."/>
            <person name="Eynullazada K."/>
            <person name="Bayramov B."/>
            <person name="Abdulazimova A."/>
            <person name="Shahmuradov I."/>
        </authorList>
    </citation>
    <scope>NUCLEOTIDE SEQUENCE [LARGE SCALE GENOMIC DNA]</scope>
    <source>
        <strain evidence="2">cv. AG2017</strain>
        <tissue evidence="1">Leaf</tissue>
    </source>
</reference>
<accession>A0A2I0LFJ0</accession>
<evidence type="ECO:0000313" key="1">
    <source>
        <dbReference type="EMBL" id="PKI79441.1"/>
    </source>
</evidence>
<keyword evidence="2" id="KW-1185">Reference proteome</keyword>
<protein>
    <submittedName>
        <fullName evidence="1">Uncharacterized protein</fullName>
    </submittedName>
</protein>
<gene>
    <name evidence="1" type="ORF">CRG98_000188</name>
</gene>